<feature type="domain" description="Cytoskeleton protein RodZ-like C-terminal" evidence="2">
    <location>
        <begin position="292"/>
        <end position="361"/>
    </location>
</feature>
<evidence type="ECO:0000259" key="2">
    <source>
        <dbReference type="Pfam" id="PF13464"/>
    </source>
</evidence>
<proteinExistence type="predicted"/>
<dbReference type="EMBL" id="JADBDY010000001">
    <property type="protein sequence ID" value="MBE1459403.1"/>
    <property type="molecule type" value="Genomic_DNA"/>
</dbReference>
<feature type="compositionally biased region" description="Polar residues" evidence="1">
    <location>
        <begin position="243"/>
        <end position="254"/>
    </location>
</feature>
<dbReference type="InterPro" id="IPR050400">
    <property type="entry name" value="Bact_Cytoskel_RodZ"/>
</dbReference>
<dbReference type="InterPro" id="IPR025194">
    <property type="entry name" value="RodZ-like_C"/>
</dbReference>
<feature type="compositionally biased region" description="Basic and acidic residues" evidence="1">
    <location>
        <begin position="112"/>
        <end position="147"/>
    </location>
</feature>
<dbReference type="SUPFAM" id="SSF47413">
    <property type="entry name" value="lambda repressor-like DNA-binding domains"/>
    <property type="match status" value="1"/>
</dbReference>
<dbReference type="Gene3D" id="1.10.260.40">
    <property type="entry name" value="lambda repressor-like DNA-binding domains"/>
    <property type="match status" value="1"/>
</dbReference>
<reference evidence="3 4" key="1">
    <citation type="submission" date="2020-10" db="EMBL/GenBank/DDBJ databases">
        <title>Sequencing the genomes of 1000 actinobacteria strains.</title>
        <authorList>
            <person name="Klenk H.-P."/>
        </authorList>
    </citation>
    <scope>NUCLEOTIDE SEQUENCE [LARGE SCALE GENOMIC DNA]</scope>
    <source>
        <strain evidence="3 4">DSM 45157</strain>
    </source>
</reference>
<feature type="compositionally biased region" description="Low complexity" evidence="1">
    <location>
        <begin position="261"/>
        <end position="283"/>
    </location>
</feature>
<feature type="region of interest" description="Disordered" evidence="1">
    <location>
        <begin position="343"/>
        <end position="369"/>
    </location>
</feature>
<dbReference type="PANTHER" id="PTHR34475">
    <property type="match status" value="1"/>
</dbReference>
<protein>
    <submittedName>
        <fullName evidence="3">Cytoskeletal protein RodZ</fullName>
    </submittedName>
</protein>
<dbReference type="Pfam" id="PF13413">
    <property type="entry name" value="HTH_25"/>
    <property type="match status" value="1"/>
</dbReference>
<organism evidence="3 4">
    <name type="scientific">Nocardiopsis terrae</name>
    <dbReference type="NCBI Taxonomy" id="372655"/>
    <lineage>
        <taxon>Bacteria</taxon>
        <taxon>Bacillati</taxon>
        <taxon>Actinomycetota</taxon>
        <taxon>Actinomycetes</taxon>
        <taxon>Streptosporangiales</taxon>
        <taxon>Nocardiopsidaceae</taxon>
        <taxon>Nocardiopsis</taxon>
    </lineage>
</organism>
<dbReference type="RefSeq" id="WP_191275860.1">
    <property type="nucleotide sequence ID" value="NZ_BMXJ01000010.1"/>
</dbReference>
<dbReference type="PANTHER" id="PTHR34475:SF1">
    <property type="entry name" value="CYTOSKELETON PROTEIN RODZ"/>
    <property type="match status" value="1"/>
</dbReference>
<gene>
    <name evidence="3" type="ORF">H4W79_003617</name>
</gene>
<sequence length="369" mass="39659">MATIGQTLSAARIAAGCSLENLSTRTRIRTQVLRGIENEDFVPCGGDFYARGHIRRICKFLGLDPEPLLEEYDREHSSGDRPTFIPPPRHPSATPKAARVAAAEGGRAHTGTSDHEAPREVRPARIGDEEADPEQRAESWGHFERNQRLARPLRRNRPKGAAVQVPGPRRPGRHSKPENRPRDDRPAARVAVTRTRTLRGERVRRHWPWAVVGLILVTAVFVGVRTWQGWEEGAPVRTAFGSAGSNSEESTGSSAARDTEAAGGAEGDATGDAATEETGPAAGEADEFTVALTASERSWIRVSDPAGEDLFTGFLTEGESQDHRTEVPLTLWVGNAGAIDVSVDGREQGPSGGPGEVKEVTVGADGLVD</sequence>
<feature type="compositionally biased region" description="Basic and acidic residues" evidence="1">
    <location>
        <begin position="175"/>
        <end position="187"/>
    </location>
</feature>
<dbReference type="Proteomes" id="UP000598217">
    <property type="component" value="Unassembled WGS sequence"/>
</dbReference>
<feature type="region of interest" description="Disordered" evidence="1">
    <location>
        <begin position="237"/>
        <end position="286"/>
    </location>
</feature>
<dbReference type="Pfam" id="PF13464">
    <property type="entry name" value="RodZ_C"/>
    <property type="match status" value="1"/>
</dbReference>
<dbReference type="InterPro" id="IPR010982">
    <property type="entry name" value="Lambda_DNA-bd_dom_sf"/>
</dbReference>
<comment type="caution">
    <text evidence="3">The sequence shown here is derived from an EMBL/GenBank/DDBJ whole genome shotgun (WGS) entry which is preliminary data.</text>
</comment>
<name>A0ABR9HKA0_9ACTN</name>
<evidence type="ECO:0000313" key="3">
    <source>
        <dbReference type="EMBL" id="MBE1459403.1"/>
    </source>
</evidence>
<keyword evidence="4" id="KW-1185">Reference proteome</keyword>
<evidence type="ECO:0000256" key="1">
    <source>
        <dbReference type="SAM" id="MobiDB-lite"/>
    </source>
</evidence>
<feature type="region of interest" description="Disordered" evidence="1">
    <location>
        <begin position="73"/>
        <end position="193"/>
    </location>
</feature>
<accession>A0ABR9HKA0</accession>
<evidence type="ECO:0000313" key="4">
    <source>
        <dbReference type="Proteomes" id="UP000598217"/>
    </source>
</evidence>